<accession>A0ABS9DRY3</accession>
<protein>
    <submittedName>
        <fullName evidence="2">Metalloregulator ArsR/SmtB family transcription factor</fullName>
    </submittedName>
</protein>
<dbReference type="InterPro" id="IPR036390">
    <property type="entry name" value="WH_DNA-bd_sf"/>
</dbReference>
<dbReference type="CDD" id="cd00090">
    <property type="entry name" value="HTH_ARSR"/>
    <property type="match status" value="1"/>
</dbReference>
<dbReference type="NCBIfam" id="NF033788">
    <property type="entry name" value="HTH_metalloreg"/>
    <property type="match status" value="1"/>
</dbReference>
<dbReference type="PRINTS" id="PR00778">
    <property type="entry name" value="HTHARSR"/>
</dbReference>
<proteinExistence type="predicted"/>
<dbReference type="Proteomes" id="UP001521209">
    <property type="component" value="Unassembled WGS sequence"/>
</dbReference>
<dbReference type="EMBL" id="JAKGBZ010000002">
    <property type="protein sequence ID" value="MCF3945499.1"/>
    <property type="molecule type" value="Genomic_DNA"/>
</dbReference>
<dbReference type="PANTHER" id="PTHR38600">
    <property type="entry name" value="TRANSCRIPTIONAL REGULATORY PROTEIN"/>
    <property type="match status" value="1"/>
</dbReference>
<dbReference type="InterPro" id="IPR011991">
    <property type="entry name" value="ArsR-like_HTH"/>
</dbReference>
<comment type="caution">
    <text evidence="2">The sequence shown here is derived from an EMBL/GenBank/DDBJ whole genome shotgun (WGS) entry which is preliminary data.</text>
</comment>
<dbReference type="PROSITE" id="PS50987">
    <property type="entry name" value="HTH_ARSR_2"/>
    <property type="match status" value="1"/>
</dbReference>
<evidence type="ECO:0000259" key="1">
    <source>
        <dbReference type="PROSITE" id="PS50987"/>
    </source>
</evidence>
<dbReference type="SUPFAM" id="SSF46785">
    <property type="entry name" value="Winged helix' DNA-binding domain"/>
    <property type="match status" value="1"/>
</dbReference>
<evidence type="ECO:0000313" key="3">
    <source>
        <dbReference type="Proteomes" id="UP001521209"/>
    </source>
</evidence>
<evidence type="ECO:0000313" key="2">
    <source>
        <dbReference type="EMBL" id="MCF3945499.1"/>
    </source>
</evidence>
<dbReference type="InterPro" id="IPR001845">
    <property type="entry name" value="HTH_ArsR_DNA-bd_dom"/>
</dbReference>
<organism evidence="2 3">
    <name type="scientific">Acidiphilium iwatense</name>
    <dbReference type="NCBI Taxonomy" id="768198"/>
    <lineage>
        <taxon>Bacteria</taxon>
        <taxon>Pseudomonadati</taxon>
        <taxon>Pseudomonadota</taxon>
        <taxon>Alphaproteobacteria</taxon>
        <taxon>Acetobacterales</taxon>
        <taxon>Acidocellaceae</taxon>
        <taxon>Acidiphilium</taxon>
    </lineage>
</organism>
<dbReference type="SMART" id="SM00418">
    <property type="entry name" value="HTH_ARSR"/>
    <property type="match status" value="1"/>
</dbReference>
<reference evidence="2 3" key="1">
    <citation type="submission" date="2022-01" db="EMBL/GenBank/DDBJ databases">
        <authorList>
            <person name="Won M."/>
            <person name="Kim S.-J."/>
            <person name="Kwon S.-W."/>
        </authorList>
    </citation>
    <scope>NUCLEOTIDE SEQUENCE [LARGE SCALE GENOMIC DNA]</scope>
    <source>
        <strain evidence="2 3">KCTC 23505</strain>
    </source>
</reference>
<gene>
    <name evidence="2" type="ORF">L2A60_02215</name>
</gene>
<dbReference type="Gene3D" id="1.10.10.10">
    <property type="entry name" value="Winged helix-like DNA-binding domain superfamily/Winged helix DNA-binding domain"/>
    <property type="match status" value="1"/>
</dbReference>
<dbReference type="PANTHER" id="PTHR38600:SF2">
    <property type="entry name" value="SLL0088 PROTEIN"/>
    <property type="match status" value="1"/>
</dbReference>
<name>A0ABS9DRY3_9PROT</name>
<dbReference type="RefSeq" id="WP_235702734.1">
    <property type="nucleotide sequence ID" value="NZ_JAKGBZ010000002.1"/>
</dbReference>
<dbReference type="Pfam" id="PF12840">
    <property type="entry name" value="HTH_20"/>
    <property type="match status" value="1"/>
</dbReference>
<keyword evidence="3" id="KW-1185">Reference proteome</keyword>
<feature type="domain" description="HTH arsR-type" evidence="1">
    <location>
        <begin position="1"/>
        <end position="90"/>
    </location>
</feature>
<sequence>MMNLDTTFAALADPTRRAILSRLALGETTVGELAAPFSISLPAISRHLRVLEHASLIVREKDGQHRRCRLDPRSLKGASEWLDFYRRFWSEAFDRRDDHLKQTEGDDHGHDVDKHDG</sequence>
<dbReference type="InterPro" id="IPR036388">
    <property type="entry name" value="WH-like_DNA-bd_sf"/>
</dbReference>